<dbReference type="Pfam" id="PF01381">
    <property type="entry name" value="HTH_3"/>
    <property type="match status" value="1"/>
</dbReference>
<evidence type="ECO:0000259" key="1">
    <source>
        <dbReference type="PROSITE" id="PS50943"/>
    </source>
</evidence>
<comment type="caution">
    <text evidence="2">The sequence shown here is derived from an EMBL/GenBank/DDBJ whole genome shotgun (WGS) entry which is preliminary data.</text>
</comment>
<dbReference type="GO" id="GO:0003677">
    <property type="term" value="F:DNA binding"/>
    <property type="evidence" value="ECO:0007669"/>
    <property type="project" value="InterPro"/>
</dbReference>
<dbReference type="CDD" id="cd00093">
    <property type="entry name" value="HTH_XRE"/>
    <property type="match status" value="1"/>
</dbReference>
<dbReference type="SMART" id="SM00530">
    <property type="entry name" value="HTH_XRE"/>
    <property type="match status" value="1"/>
</dbReference>
<accession>A0AAW5TQD0</accession>
<proteinExistence type="predicted"/>
<dbReference type="PROSITE" id="PS50943">
    <property type="entry name" value="HTH_CROC1"/>
    <property type="match status" value="1"/>
</dbReference>
<dbReference type="InterPro" id="IPR001387">
    <property type="entry name" value="Cro/C1-type_HTH"/>
</dbReference>
<dbReference type="Gene3D" id="1.10.260.40">
    <property type="entry name" value="lambda repressor-like DNA-binding domains"/>
    <property type="match status" value="1"/>
</dbReference>
<dbReference type="SUPFAM" id="SSF47413">
    <property type="entry name" value="lambda repressor-like DNA-binding domains"/>
    <property type="match status" value="1"/>
</dbReference>
<gene>
    <name evidence="2" type="ORF">M2256_002049</name>
</gene>
<sequence length="100" mass="11788">MSNDKFYYRLKMLCDNAGKSINEVEKELNYPRNALHNYKEGRTPSGLRLVELSEFFSVSPEYLLGLTDTKIKVKSNNSTELQRIINRIRIDVRELEKYLK</sequence>
<dbReference type="Proteomes" id="UP001207687">
    <property type="component" value="Unassembled WGS sequence"/>
</dbReference>
<reference evidence="2" key="1">
    <citation type="submission" date="2023-08" db="EMBL/GenBank/DDBJ databases">
        <title>Genomic analyses of the natural microbiome of Caenorhabditis elegans.</title>
        <authorList>
            <person name="Samuel B."/>
        </authorList>
    </citation>
    <scope>NUCLEOTIDE SEQUENCE</scope>
    <source>
        <strain evidence="2">BIGb0220</strain>
    </source>
</reference>
<dbReference type="RefSeq" id="WP_264654023.1">
    <property type="nucleotide sequence ID" value="NZ_JAOQNN010000002.1"/>
</dbReference>
<name>A0AAW5TQD0_9LACT</name>
<dbReference type="AlphaFoldDB" id="A0AAW5TQD0"/>
<feature type="domain" description="HTH cro/C1-type" evidence="1">
    <location>
        <begin position="10"/>
        <end position="63"/>
    </location>
</feature>
<evidence type="ECO:0000313" key="3">
    <source>
        <dbReference type="Proteomes" id="UP001207687"/>
    </source>
</evidence>
<dbReference type="InterPro" id="IPR010982">
    <property type="entry name" value="Lambda_DNA-bd_dom_sf"/>
</dbReference>
<dbReference type="EMBL" id="JAOQNN010000002">
    <property type="protein sequence ID" value="MCW2281527.1"/>
    <property type="molecule type" value="Genomic_DNA"/>
</dbReference>
<protein>
    <submittedName>
        <fullName evidence="2">Transcriptional regulator with XRE-family HTH domain</fullName>
    </submittedName>
</protein>
<evidence type="ECO:0000313" key="2">
    <source>
        <dbReference type="EMBL" id="MCW2281527.1"/>
    </source>
</evidence>
<organism evidence="2 3">
    <name type="scientific">Lactococcus lactis</name>
    <dbReference type="NCBI Taxonomy" id="1358"/>
    <lineage>
        <taxon>Bacteria</taxon>
        <taxon>Bacillati</taxon>
        <taxon>Bacillota</taxon>
        <taxon>Bacilli</taxon>
        <taxon>Lactobacillales</taxon>
        <taxon>Streptococcaceae</taxon>
        <taxon>Lactococcus</taxon>
    </lineage>
</organism>